<accession>A0A8J6TX54</accession>
<evidence type="ECO:0000313" key="10">
    <source>
        <dbReference type="Proteomes" id="UP000654401"/>
    </source>
</evidence>
<dbReference type="Gene3D" id="3.40.30.10">
    <property type="entry name" value="Glutaredoxin"/>
    <property type="match status" value="1"/>
</dbReference>
<proteinExistence type="inferred from homology"/>
<dbReference type="InterPro" id="IPR036249">
    <property type="entry name" value="Thioredoxin-like_sf"/>
</dbReference>
<dbReference type="AlphaFoldDB" id="A0A8J6TX54"/>
<keyword evidence="2 7" id="KW-0732">Signal</keyword>
<organism evidence="9 10">
    <name type="scientific">Candidatus Thiopontia autotrophica</name>
    <dbReference type="NCBI Taxonomy" id="2841688"/>
    <lineage>
        <taxon>Bacteria</taxon>
        <taxon>Pseudomonadati</taxon>
        <taxon>Pseudomonadota</taxon>
        <taxon>Gammaproteobacteria</taxon>
        <taxon>Candidatus Thiopontia</taxon>
    </lineage>
</organism>
<feature type="disulfide bond" description="Redox-active" evidence="6">
    <location>
        <begin position="58"/>
        <end position="61"/>
    </location>
</feature>
<dbReference type="GO" id="GO:0042597">
    <property type="term" value="C:periplasmic space"/>
    <property type="evidence" value="ECO:0007669"/>
    <property type="project" value="UniProtKB-SubCell"/>
</dbReference>
<feature type="signal peptide" evidence="7">
    <location>
        <begin position="1"/>
        <end position="23"/>
    </location>
</feature>
<dbReference type="PANTHER" id="PTHR35891:SF2">
    <property type="entry name" value="THIOL:DISULFIDE INTERCHANGE PROTEIN DSBA"/>
    <property type="match status" value="1"/>
</dbReference>
<keyword evidence="3 5" id="KW-1015">Disulfide bond</keyword>
<dbReference type="GO" id="GO:0016491">
    <property type="term" value="F:oxidoreductase activity"/>
    <property type="evidence" value="ECO:0007669"/>
    <property type="project" value="InterPro"/>
</dbReference>
<dbReference type="Proteomes" id="UP000654401">
    <property type="component" value="Unassembled WGS sequence"/>
</dbReference>
<comment type="subcellular location">
    <subcellularLocation>
        <location evidence="5">Periplasm</location>
    </subcellularLocation>
</comment>
<dbReference type="InterPro" id="IPR001853">
    <property type="entry name" value="DSBA-like_thioredoxin_dom"/>
</dbReference>
<evidence type="ECO:0000259" key="8">
    <source>
        <dbReference type="Pfam" id="PF01323"/>
    </source>
</evidence>
<keyword evidence="4" id="KW-0676">Redox-active center</keyword>
<dbReference type="PANTHER" id="PTHR35891">
    <property type="entry name" value="THIOL:DISULFIDE INTERCHANGE PROTEIN DSBA"/>
    <property type="match status" value="1"/>
</dbReference>
<dbReference type="InterPro" id="IPR050824">
    <property type="entry name" value="Thiol_disulfide_DsbA"/>
</dbReference>
<name>A0A8J6TX54_9GAMM</name>
<dbReference type="SUPFAM" id="SSF52833">
    <property type="entry name" value="Thioredoxin-like"/>
    <property type="match status" value="1"/>
</dbReference>
<evidence type="ECO:0000256" key="5">
    <source>
        <dbReference type="PIRNR" id="PIRNR001488"/>
    </source>
</evidence>
<dbReference type="Pfam" id="PF01323">
    <property type="entry name" value="DSBA"/>
    <property type="match status" value="1"/>
</dbReference>
<dbReference type="InterPro" id="IPR023205">
    <property type="entry name" value="DsbA/DsbL"/>
</dbReference>
<reference evidence="9 10" key="1">
    <citation type="submission" date="2020-08" db="EMBL/GenBank/DDBJ databases">
        <title>Bridging the membrane lipid divide: bacteria of the FCB group superphylum have the potential to synthesize archaeal ether lipids.</title>
        <authorList>
            <person name="Villanueva L."/>
            <person name="Von Meijenfeldt F.A.B."/>
            <person name="Westbye A.B."/>
            <person name="Yadav S."/>
            <person name="Hopmans E.C."/>
            <person name="Dutilh B.E."/>
            <person name="Sinninghe Damste J.S."/>
        </authorList>
    </citation>
    <scope>NUCLEOTIDE SEQUENCE [LARGE SCALE GENOMIC DNA]</scope>
    <source>
        <strain evidence="9">NIOZ-UU100</strain>
    </source>
</reference>
<feature type="domain" description="DSBA-like thioredoxin" evidence="8">
    <location>
        <begin position="77"/>
        <end position="186"/>
    </location>
</feature>
<comment type="similarity">
    <text evidence="1">Belongs to the thioredoxin family. DsbA subfamily.</text>
</comment>
<sequence>MKNRWIAWTAMVVMGFVTVTATAEDYMEGVEYTRISKPMRTVAEPGTIEVREYFWYGCPHCNNLEPFLQRWLDTNPKNISLKVQPTIFRENWAPAAQAFYTAGVLGVLDKTHHAMFDAIHNDNRKNLLGDDLAMEVFFEEHGVAPADFRKAWGSFSVQSRVKQAVRMTRKSGIKGVPAVVVNGKYVTDPGIAGGYREMFKVIEYLVAKEMASNH</sequence>
<evidence type="ECO:0000256" key="6">
    <source>
        <dbReference type="PIRSR" id="PIRSR001488-1"/>
    </source>
</evidence>
<feature type="chain" id="PRO_5035235496" description="Thiol:disulfide interchange protein" evidence="7">
    <location>
        <begin position="24"/>
        <end position="214"/>
    </location>
</feature>
<evidence type="ECO:0000256" key="1">
    <source>
        <dbReference type="ARBA" id="ARBA00005791"/>
    </source>
</evidence>
<evidence type="ECO:0000256" key="4">
    <source>
        <dbReference type="ARBA" id="ARBA00023284"/>
    </source>
</evidence>
<protein>
    <recommendedName>
        <fullName evidence="5">Thiol:disulfide interchange protein</fullName>
    </recommendedName>
</protein>
<keyword evidence="5" id="KW-0574">Periplasm</keyword>
<dbReference type="CDD" id="cd03019">
    <property type="entry name" value="DsbA_DsbA"/>
    <property type="match status" value="1"/>
</dbReference>
<evidence type="ECO:0000313" key="9">
    <source>
        <dbReference type="EMBL" id="MBC8519167.1"/>
    </source>
</evidence>
<evidence type="ECO:0000256" key="7">
    <source>
        <dbReference type="SAM" id="SignalP"/>
    </source>
</evidence>
<dbReference type="PIRSF" id="PIRSF001488">
    <property type="entry name" value="Tdi_protein"/>
    <property type="match status" value="1"/>
</dbReference>
<comment type="caution">
    <text evidence="9">The sequence shown here is derived from an EMBL/GenBank/DDBJ whole genome shotgun (WGS) entry which is preliminary data.</text>
</comment>
<evidence type="ECO:0000256" key="3">
    <source>
        <dbReference type="ARBA" id="ARBA00023157"/>
    </source>
</evidence>
<dbReference type="EMBL" id="JACNFK010000017">
    <property type="protein sequence ID" value="MBC8519167.1"/>
    <property type="molecule type" value="Genomic_DNA"/>
</dbReference>
<gene>
    <name evidence="9" type="ORF">H8D24_01985</name>
</gene>
<evidence type="ECO:0000256" key="2">
    <source>
        <dbReference type="ARBA" id="ARBA00022729"/>
    </source>
</evidence>